<name>A0A3E1NZ39_9BACT</name>
<keyword evidence="2" id="KW-1185">Reference proteome</keyword>
<accession>A0A3E1NZ39</accession>
<protein>
    <submittedName>
        <fullName evidence="1">Uncharacterized protein</fullName>
    </submittedName>
</protein>
<dbReference type="OrthoDB" id="9841524at2"/>
<gene>
    <name evidence="1" type="ORF">DXN04_19320</name>
</gene>
<dbReference type="AlphaFoldDB" id="A0A3E1NZ39"/>
<reference evidence="1 2" key="1">
    <citation type="submission" date="2018-08" db="EMBL/GenBank/DDBJ databases">
        <title>Chitinophaga sp. K20C18050901, a novel bacterium isolated from forest soil.</title>
        <authorList>
            <person name="Wang C."/>
        </authorList>
    </citation>
    <scope>NUCLEOTIDE SEQUENCE [LARGE SCALE GENOMIC DNA]</scope>
    <source>
        <strain evidence="1 2">K20C18050901</strain>
    </source>
</reference>
<evidence type="ECO:0000313" key="2">
    <source>
        <dbReference type="Proteomes" id="UP000261174"/>
    </source>
</evidence>
<sequence>MAMFNIIADLDDTTDINEVLVSLSEFPRKVISIFPVISTGLQTFDGVGITVSGQDINKLFQIKEELVMVLDFLWQKNFTIRELYNGSILTRNTYKEDLDYFWNLPHEINI</sequence>
<organism evidence="1 2">
    <name type="scientific">Chitinophaga silvisoli</name>
    <dbReference type="NCBI Taxonomy" id="2291814"/>
    <lineage>
        <taxon>Bacteria</taxon>
        <taxon>Pseudomonadati</taxon>
        <taxon>Bacteroidota</taxon>
        <taxon>Chitinophagia</taxon>
        <taxon>Chitinophagales</taxon>
        <taxon>Chitinophagaceae</taxon>
        <taxon>Chitinophaga</taxon>
    </lineage>
</organism>
<dbReference type="Proteomes" id="UP000261174">
    <property type="component" value="Unassembled WGS sequence"/>
</dbReference>
<dbReference type="RefSeq" id="WP_116855034.1">
    <property type="nucleotide sequence ID" value="NZ_QTJV01000007.1"/>
</dbReference>
<evidence type="ECO:0000313" key="1">
    <source>
        <dbReference type="EMBL" id="RFM33183.1"/>
    </source>
</evidence>
<comment type="caution">
    <text evidence="1">The sequence shown here is derived from an EMBL/GenBank/DDBJ whole genome shotgun (WGS) entry which is preliminary data.</text>
</comment>
<proteinExistence type="predicted"/>
<dbReference type="EMBL" id="QTJV01000007">
    <property type="protein sequence ID" value="RFM33183.1"/>
    <property type="molecule type" value="Genomic_DNA"/>
</dbReference>